<dbReference type="AlphaFoldDB" id="X1J5C5"/>
<dbReference type="EMBL" id="BARU01030005">
    <property type="protein sequence ID" value="GAH73514.1"/>
    <property type="molecule type" value="Genomic_DNA"/>
</dbReference>
<accession>X1J5C5</accession>
<sequence>GKKVIVRVVPFFVNLGWGMAGQAETRIPQKGGSELTIALKVLEATPVEVTIVGWNGKPFVEGRVAVRDAALGDGDAPYSLTTNEKGQVAFLAFPGRRYELEKRFGIPPTPIRFFFDVERAGKNEFIWRMDPGAIVRVRFFEQRGDQPQPFTAAERVSVFTETRGWSAMVENGELTLYRDLGRLKSAKQLRLVLQPDQADYDIIENGTFALTDEKEQVVDVVLRKRLWATFQVEGLDTKTNTPVGLKTYILDAETGKRLSGAGPGR</sequence>
<proteinExistence type="predicted"/>
<feature type="non-terminal residue" evidence="1">
    <location>
        <position position="265"/>
    </location>
</feature>
<evidence type="ECO:0000313" key="1">
    <source>
        <dbReference type="EMBL" id="GAH73514.1"/>
    </source>
</evidence>
<reference evidence="1" key="1">
    <citation type="journal article" date="2014" name="Front. Microbiol.">
        <title>High frequency of phylogenetically diverse reductive dehalogenase-homologous genes in deep subseafloor sedimentary metagenomes.</title>
        <authorList>
            <person name="Kawai M."/>
            <person name="Futagami T."/>
            <person name="Toyoda A."/>
            <person name="Takaki Y."/>
            <person name="Nishi S."/>
            <person name="Hori S."/>
            <person name="Arai W."/>
            <person name="Tsubouchi T."/>
            <person name="Morono Y."/>
            <person name="Uchiyama I."/>
            <person name="Ito T."/>
            <person name="Fujiyama A."/>
            <person name="Inagaki F."/>
            <person name="Takami H."/>
        </authorList>
    </citation>
    <scope>NUCLEOTIDE SEQUENCE</scope>
    <source>
        <strain evidence="1">Expedition CK06-06</strain>
    </source>
</reference>
<gene>
    <name evidence="1" type="ORF">S03H2_47666</name>
</gene>
<organism evidence="1">
    <name type="scientific">marine sediment metagenome</name>
    <dbReference type="NCBI Taxonomy" id="412755"/>
    <lineage>
        <taxon>unclassified sequences</taxon>
        <taxon>metagenomes</taxon>
        <taxon>ecological metagenomes</taxon>
    </lineage>
</organism>
<feature type="non-terminal residue" evidence="1">
    <location>
        <position position="1"/>
    </location>
</feature>
<name>X1J5C5_9ZZZZ</name>
<protein>
    <submittedName>
        <fullName evidence="1">Uncharacterized protein</fullName>
    </submittedName>
</protein>
<comment type="caution">
    <text evidence="1">The sequence shown here is derived from an EMBL/GenBank/DDBJ whole genome shotgun (WGS) entry which is preliminary data.</text>
</comment>